<dbReference type="AlphaFoldDB" id="A0A9D1I1V4"/>
<protein>
    <submittedName>
        <fullName evidence="1">Uncharacterized protein</fullName>
    </submittedName>
</protein>
<reference evidence="1" key="2">
    <citation type="journal article" date="2021" name="PeerJ">
        <title>Extensive microbial diversity within the chicken gut microbiome revealed by metagenomics and culture.</title>
        <authorList>
            <person name="Gilroy R."/>
            <person name="Ravi A."/>
            <person name="Getino M."/>
            <person name="Pursley I."/>
            <person name="Horton D.L."/>
            <person name="Alikhan N.F."/>
            <person name="Baker D."/>
            <person name="Gharbi K."/>
            <person name="Hall N."/>
            <person name="Watson M."/>
            <person name="Adriaenssens E.M."/>
            <person name="Foster-Nyarko E."/>
            <person name="Jarju S."/>
            <person name="Secka A."/>
            <person name="Antonio M."/>
            <person name="Oren A."/>
            <person name="Chaudhuri R.R."/>
            <person name="La Ragione R."/>
            <person name="Hildebrand F."/>
            <person name="Pallen M.J."/>
        </authorList>
    </citation>
    <scope>NUCLEOTIDE SEQUENCE</scope>
    <source>
        <strain evidence="1">11300</strain>
    </source>
</reference>
<sequence length="336" mass="36362">MAYICMDRGTDKCPCILMEAGQCYTCGMIRTGSCDCLAGWQGTCPYTEYVQQGKRPVASKKARCFTVDSRRDHSPCFSTVTLRVPFAYAVRCHDPGTFVMVESDGWQIPLSVMESRTGTAASGAEGHISIAINITGPKTVGLMKGTSVGTVWKVKGPYHNGLLNIQSYDPKALSIVAAKGISLMPFLNIKDRITAGMASFYLDRHKLPDSFLTEYIGELEREEMDFGADIKAISEKIKDDYDYCLESTGRQPNIFLLVSPYFAGRITACLPERITAGSVSADGSGDPAGEKGTAAVKRLILPNHSTMCCGEGLCGACSHTDENGVTVRGCKCLDMM</sequence>
<dbReference type="SUPFAM" id="SSF63380">
    <property type="entry name" value="Riboflavin synthase domain-like"/>
    <property type="match status" value="1"/>
</dbReference>
<evidence type="ECO:0000313" key="2">
    <source>
        <dbReference type="Proteomes" id="UP000824091"/>
    </source>
</evidence>
<reference evidence="1" key="1">
    <citation type="submission" date="2020-10" db="EMBL/GenBank/DDBJ databases">
        <authorList>
            <person name="Gilroy R."/>
        </authorList>
    </citation>
    <scope>NUCLEOTIDE SEQUENCE</scope>
    <source>
        <strain evidence="1">11300</strain>
    </source>
</reference>
<dbReference type="PANTHER" id="PTHR43513:SF3">
    <property type="entry name" value="DIHYDROOROTATE DEHYDROGENASE B (NAD(+)), ELECTRON TRANSFER SUBUNIT-RELATED"/>
    <property type="match status" value="1"/>
</dbReference>
<dbReference type="PANTHER" id="PTHR43513">
    <property type="entry name" value="DIHYDROOROTATE DEHYDROGENASE B (NAD(+)), ELECTRON TRANSFER SUBUNIT"/>
    <property type="match status" value="1"/>
</dbReference>
<dbReference type="InterPro" id="IPR017938">
    <property type="entry name" value="Riboflavin_synthase-like_b-brl"/>
</dbReference>
<organism evidence="1 2">
    <name type="scientific">Candidatus Fimisoma avicola</name>
    <dbReference type="NCBI Taxonomy" id="2840826"/>
    <lineage>
        <taxon>Bacteria</taxon>
        <taxon>Bacillati</taxon>
        <taxon>Bacillota</taxon>
        <taxon>Clostridia</taxon>
        <taxon>Eubacteriales</taxon>
        <taxon>Candidatus Fimisoma</taxon>
    </lineage>
</organism>
<comment type="caution">
    <text evidence="1">The sequence shown here is derived from an EMBL/GenBank/DDBJ whole genome shotgun (WGS) entry which is preliminary data.</text>
</comment>
<proteinExistence type="predicted"/>
<dbReference type="EMBL" id="DVMO01000006">
    <property type="protein sequence ID" value="HIU26851.1"/>
    <property type="molecule type" value="Genomic_DNA"/>
</dbReference>
<evidence type="ECO:0000313" key="1">
    <source>
        <dbReference type="EMBL" id="HIU26851.1"/>
    </source>
</evidence>
<accession>A0A9D1I1V4</accession>
<dbReference type="InterPro" id="IPR050353">
    <property type="entry name" value="PyrK_electron_transfer"/>
</dbReference>
<gene>
    <name evidence="1" type="ORF">IAD16_00530</name>
</gene>
<name>A0A9D1I1V4_9FIRM</name>
<dbReference type="Proteomes" id="UP000824091">
    <property type="component" value="Unassembled WGS sequence"/>
</dbReference>